<dbReference type="PANTHER" id="PTHR23428">
    <property type="entry name" value="HISTONE H2B"/>
    <property type="match status" value="1"/>
</dbReference>
<evidence type="ECO:0000313" key="3">
    <source>
        <dbReference type="EMBL" id="KAK4383205.1"/>
    </source>
</evidence>
<dbReference type="GO" id="GO:0030527">
    <property type="term" value="F:structural constituent of chromatin"/>
    <property type="evidence" value="ECO:0007669"/>
    <property type="project" value="InterPro"/>
</dbReference>
<comment type="caution">
    <text evidence="3">The sequence shown here is derived from an EMBL/GenBank/DDBJ whole genome shotgun (WGS) entry which is preliminary data.</text>
</comment>
<reference evidence="3" key="1">
    <citation type="submission" date="2020-06" db="EMBL/GenBank/DDBJ databases">
        <authorList>
            <person name="Li T."/>
            <person name="Hu X."/>
            <person name="Zhang T."/>
            <person name="Song X."/>
            <person name="Zhang H."/>
            <person name="Dai N."/>
            <person name="Sheng W."/>
            <person name="Hou X."/>
            <person name="Wei L."/>
        </authorList>
    </citation>
    <scope>NUCLEOTIDE SEQUENCE</scope>
    <source>
        <strain evidence="3">K16</strain>
        <tissue evidence="3">Leaf</tissue>
    </source>
</reference>
<proteinExistence type="inferred from homology"/>
<name>A0AAE1T783_9LAMI</name>
<dbReference type="InterPro" id="IPR000558">
    <property type="entry name" value="Histone_H2B"/>
</dbReference>
<dbReference type="SUPFAM" id="SSF47113">
    <property type="entry name" value="Histone-fold"/>
    <property type="match status" value="1"/>
</dbReference>
<dbReference type="PRINTS" id="PR00621">
    <property type="entry name" value="HISTONEH2B"/>
</dbReference>
<dbReference type="Proteomes" id="UP001289374">
    <property type="component" value="Unassembled WGS sequence"/>
</dbReference>
<dbReference type="Gene3D" id="1.10.20.10">
    <property type="entry name" value="Histone, subunit A"/>
    <property type="match status" value="1"/>
</dbReference>
<organism evidence="3 4">
    <name type="scientific">Sesamum angolense</name>
    <dbReference type="NCBI Taxonomy" id="2727404"/>
    <lineage>
        <taxon>Eukaryota</taxon>
        <taxon>Viridiplantae</taxon>
        <taxon>Streptophyta</taxon>
        <taxon>Embryophyta</taxon>
        <taxon>Tracheophyta</taxon>
        <taxon>Spermatophyta</taxon>
        <taxon>Magnoliopsida</taxon>
        <taxon>eudicotyledons</taxon>
        <taxon>Gunneridae</taxon>
        <taxon>Pentapetalae</taxon>
        <taxon>asterids</taxon>
        <taxon>lamiids</taxon>
        <taxon>Lamiales</taxon>
        <taxon>Pedaliaceae</taxon>
        <taxon>Sesamum</taxon>
    </lineage>
</organism>
<accession>A0AAE1T783</accession>
<dbReference type="EMBL" id="JACGWL010000599">
    <property type="protein sequence ID" value="KAK4383205.1"/>
    <property type="molecule type" value="Genomic_DNA"/>
</dbReference>
<protein>
    <submittedName>
        <fullName evidence="3">Histone H2B.3</fullName>
    </submittedName>
</protein>
<evidence type="ECO:0000313" key="4">
    <source>
        <dbReference type="Proteomes" id="UP001289374"/>
    </source>
</evidence>
<evidence type="ECO:0000256" key="1">
    <source>
        <dbReference type="ARBA" id="ARBA00006846"/>
    </source>
</evidence>
<comment type="similarity">
    <text evidence="1">Belongs to the histone H2B family.</text>
</comment>
<keyword evidence="4" id="KW-1185">Reference proteome</keyword>
<gene>
    <name evidence="3" type="ORF">Sango_2798000</name>
</gene>
<evidence type="ECO:0000256" key="2">
    <source>
        <dbReference type="SAM" id="MobiDB-lite"/>
    </source>
</evidence>
<dbReference type="InterPro" id="IPR009072">
    <property type="entry name" value="Histone-fold"/>
</dbReference>
<reference evidence="3" key="2">
    <citation type="journal article" date="2024" name="Plant">
        <title>Genomic evolution and insights into agronomic trait innovations of Sesamum species.</title>
        <authorList>
            <person name="Miao H."/>
            <person name="Wang L."/>
            <person name="Qu L."/>
            <person name="Liu H."/>
            <person name="Sun Y."/>
            <person name="Le M."/>
            <person name="Wang Q."/>
            <person name="Wei S."/>
            <person name="Zheng Y."/>
            <person name="Lin W."/>
            <person name="Duan Y."/>
            <person name="Cao H."/>
            <person name="Xiong S."/>
            <person name="Wang X."/>
            <person name="Wei L."/>
            <person name="Li C."/>
            <person name="Ma Q."/>
            <person name="Ju M."/>
            <person name="Zhao R."/>
            <person name="Li G."/>
            <person name="Mu C."/>
            <person name="Tian Q."/>
            <person name="Mei H."/>
            <person name="Zhang T."/>
            <person name="Gao T."/>
            <person name="Zhang H."/>
        </authorList>
    </citation>
    <scope>NUCLEOTIDE SEQUENCE</scope>
    <source>
        <strain evidence="3">K16</strain>
    </source>
</reference>
<feature type="region of interest" description="Disordered" evidence="2">
    <location>
        <begin position="1"/>
        <end position="26"/>
    </location>
</feature>
<dbReference type="GO" id="GO:0003677">
    <property type="term" value="F:DNA binding"/>
    <property type="evidence" value="ECO:0007669"/>
    <property type="project" value="InterPro"/>
</dbReference>
<feature type="compositionally biased region" description="Basic and acidic residues" evidence="2">
    <location>
        <begin position="1"/>
        <end position="25"/>
    </location>
</feature>
<dbReference type="GO" id="GO:0046982">
    <property type="term" value="F:protein heterodimerization activity"/>
    <property type="evidence" value="ECO:0007669"/>
    <property type="project" value="InterPro"/>
</dbReference>
<dbReference type="AlphaFoldDB" id="A0AAE1T783"/>
<sequence length="142" mass="15517">MTPKAEKKPAKKKSAAEKALVEKKPKANNKLLREGVAAEEALRLARYNKKPTISSCGIHIAVTVVLVGELAKRVVSEGTKASMDQYSKVENPKVETPIDENNIPITSKARMQSYVIYAVSLLQKFNAIEAGASNFNFSRVAD</sequence>
<dbReference type="GO" id="GO:0000786">
    <property type="term" value="C:nucleosome"/>
    <property type="evidence" value="ECO:0007669"/>
    <property type="project" value="InterPro"/>
</dbReference>